<dbReference type="Gene3D" id="2.40.30.10">
    <property type="entry name" value="Translation factors"/>
    <property type="match status" value="1"/>
</dbReference>
<evidence type="ECO:0000256" key="7">
    <source>
        <dbReference type="ARBA" id="ARBA00022884"/>
    </source>
</evidence>
<keyword evidence="1 10" id="KW-0963">Cytoplasm</keyword>
<protein>
    <recommendedName>
        <fullName evidence="10">tRNA-specific 2-thiouridylase MnmA</fullName>
        <ecNumber evidence="10">2.8.1.13</ecNumber>
    </recommendedName>
</protein>
<comment type="caution">
    <text evidence="13">The sequence shown here is derived from an EMBL/GenBank/DDBJ whole genome shotgun (WGS) entry which is preliminary data.</text>
</comment>
<keyword evidence="6 10" id="KW-0067">ATP-binding</keyword>
<reference evidence="13 14" key="1">
    <citation type="journal article" date="2014" name="G3 (Bethesda)">
        <title>Genome sequence of Candidatus Riesia pediculischaeffi, endosymbiont of chimpanzee lice, and genomic comparison of recently acquired endosymbionts from human and chimpanzee lice.</title>
        <authorList>
            <person name="Boyd B.M."/>
            <person name="Allen J.M."/>
            <person name="de Crecy-Lagard V."/>
            <person name="Reed D.L."/>
        </authorList>
    </citation>
    <scope>NUCLEOTIDE SEQUENCE [LARGE SCALE GENOMIC DNA]</scope>
    <source>
        <strain evidence="13 14">PTSU</strain>
    </source>
</reference>
<evidence type="ECO:0000256" key="10">
    <source>
        <dbReference type="HAMAP-Rule" id="MF_00144"/>
    </source>
</evidence>
<feature type="active site" description="Cysteine persulfide intermediate" evidence="10">
    <location>
        <position position="201"/>
    </location>
</feature>
<dbReference type="PANTHER" id="PTHR11933">
    <property type="entry name" value="TRNA 5-METHYLAMINOMETHYL-2-THIOURIDYLATE -METHYLTRANSFERASE"/>
    <property type="match status" value="1"/>
</dbReference>
<evidence type="ECO:0000256" key="9">
    <source>
        <dbReference type="ARBA" id="ARBA00051542"/>
    </source>
</evidence>
<evidence type="ECO:0000256" key="2">
    <source>
        <dbReference type="ARBA" id="ARBA00022555"/>
    </source>
</evidence>
<dbReference type="GO" id="GO:0000049">
    <property type="term" value="F:tRNA binding"/>
    <property type="evidence" value="ECO:0007669"/>
    <property type="project" value="UniProtKB-KW"/>
</dbReference>
<evidence type="ECO:0000256" key="6">
    <source>
        <dbReference type="ARBA" id="ARBA00022840"/>
    </source>
</evidence>
<evidence type="ECO:0000313" key="14">
    <source>
        <dbReference type="Proteomes" id="UP000054529"/>
    </source>
</evidence>
<dbReference type="OrthoDB" id="9800696at2"/>
<evidence type="ECO:0000256" key="4">
    <source>
        <dbReference type="ARBA" id="ARBA00022694"/>
    </source>
</evidence>
<dbReference type="CDD" id="cd01998">
    <property type="entry name" value="MnmA_TRMU-like"/>
    <property type="match status" value="1"/>
</dbReference>
<comment type="function">
    <text evidence="10">Catalyzes the 2-thiolation of uridine at the wobble position (U34) of tRNA(Lys), tRNA(Glu) and tRNA(Gln), leading to the formation of s(2)U34, the first step of tRNA-mnm(5)s(2)U34 synthesis. Sulfur is provided by IscS, via a sulfur-relay system. Binds ATP and its substrate tRNAs.</text>
</comment>
<feature type="binding site" evidence="10">
    <location>
        <begin position="14"/>
        <end position="21"/>
    </location>
    <ligand>
        <name>ATP</name>
        <dbReference type="ChEBI" id="CHEBI:30616"/>
    </ligand>
</feature>
<dbReference type="Gene3D" id="3.40.50.620">
    <property type="entry name" value="HUPs"/>
    <property type="match status" value="1"/>
</dbReference>
<dbReference type="FunFam" id="2.30.30.280:FF:000001">
    <property type="entry name" value="tRNA-specific 2-thiouridylase MnmA"/>
    <property type="match status" value="1"/>
</dbReference>
<keyword evidence="13" id="KW-0489">Methyltransferase</keyword>
<evidence type="ECO:0000313" key="13">
    <source>
        <dbReference type="EMBL" id="KIE63893.1"/>
    </source>
</evidence>
<dbReference type="NCBIfam" id="NF001138">
    <property type="entry name" value="PRK00143.1"/>
    <property type="match status" value="1"/>
</dbReference>
<dbReference type="NCBIfam" id="TIGR00420">
    <property type="entry name" value="trmU"/>
    <property type="match status" value="1"/>
</dbReference>
<dbReference type="Pfam" id="PF20258">
    <property type="entry name" value="tRNA_Me_trans_C"/>
    <property type="match status" value="1"/>
</dbReference>
<accession>A0A0C1V7T4</accession>
<feature type="domain" description="tRNA-specific 2-thiouridylase MnmA-like central" evidence="12">
    <location>
        <begin position="209"/>
        <end position="277"/>
    </location>
</feature>
<keyword evidence="7 10" id="KW-0694">RNA-binding</keyword>
<dbReference type="AlphaFoldDB" id="A0A0C1V7T4"/>
<dbReference type="GO" id="GO:0008168">
    <property type="term" value="F:methyltransferase activity"/>
    <property type="evidence" value="ECO:0007669"/>
    <property type="project" value="UniProtKB-KW"/>
</dbReference>
<evidence type="ECO:0000259" key="12">
    <source>
        <dbReference type="Pfam" id="PF20259"/>
    </source>
</evidence>
<keyword evidence="8 10" id="KW-1015">Disulfide bond</keyword>
<comment type="catalytic activity">
    <reaction evidence="9 10">
        <text>S-sulfanyl-L-cysteinyl-[protein] + uridine(34) in tRNA + AH2 + ATP = 2-thiouridine(34) in tRNA + L-cysteinyl-[protein] + A + AMP + diphosphate + H(+)</text>
        <dbReference type="Rhea" id="RHEA:47032"/>
        <dbReference type="Rhea" id="RHEA-COMP:10131"/>
        <dbReference type="Rhea" id="RHEA-COMP:11726"/>
        <dbReference type="Rhea" id="RHEA-COMP:11727"/>
        <dbReference type="Rhea" id="RHEA-COMP:11728"/>
        <dbReference type="ChEBI" id="CHEBI:13193"/>
        <dbReference type="ChEBI" id="CHEBI:15378"/>
        <dbReference type="ChEBI" id="CHEBI:17499"/>
        <dbReference type="ChEBI" id="CHEBI:29950"/>
        <dbReference type="ChEBI" id="CHEBI:30616"/>
        <dbReference type="ChEBI" id="CHEBI:33019"/>
        <dbReference type="ChEBI" id="CHEBI:61963"/>
        <dbReference type="ChEBI" id="CHEBI:65315"/>
        <dbReference type="ChEBI" id="CHEBI:87170"/>
        <dbReference type="ChEBI" id="CHEBI:456215"/>
        <dbReference type="EC" id="2.8.1.13"/>
    </reaction>
</comment>
<dbReference type="EMBL" id="AWXV01000004">
    <property type="protein sequence ID" value="KIE63893.1"/>
    <property type="molecule type" value="Genomic_DNA"/>
</dbReference>
<dbReference type="FunFam" id="3.40.50.620:FF:000004">
    <property type="entry name" value="tRNA-specific 2-thiouridylase MnmA"/>
    <property type="match status" value="1"/>
</dbReference>
<dbReference type="Proteomes" id="UP000054529">
    <property type="component" value="Unassembled WGS sequence"/>
</dbReference>
<dbReference type="GO" id="GO:0032259">
    <property type="term" value="P:methylation"/>
    <property type="evidence" value="ECO:0007669"/>
    <property type="project" value="UniProtKB-KW"/>
</dbReference>
<dbReference type="PANTHER" id="PTHR11933:SF5">
    <property type="entry name" value="MITOCHONDRIAL TRNA-SPECIFIC 2-THIOURIDYLASE 1"/>
    <property type="match status" value="1"/>
</dbReference>
<feature type="region of interest" description="Interaction with tRNA" evidence="10">
    <location>
        <begin position="309"/>
        <end position="310"/>
    </location>
</feature>
<dbReference type="SUPFAM" id="SSF52402">
    <property type="entry name" value="Adenine nucleotide alpha hydrolases-like"/>
    <property type="match status" value="1"/>
</dbReference>
<dbReference type="EC" id="2.8.1.13" evidence="10"/>
<organism evidence="13 14">
    <name type="scientific">Candidatus Riesia pediculischaeffi PTSU</name>
    <dbReference type="NCBI Taxonomy" id="1401651"/>
    <lineage>
        <taxon>Bacteria</taxon>
        <taxon>Pseudomonadati</taxon>
        <taxon>Pseudomonadota</taxon>
        <taxon>Gammaproteobacteria</taxon>
        <taxon>Enterobacterales</taxon>
        <taxon>Enterobacteriaceae</taxon>
        <taxon>Candidatus Riesia</taxon>
    </lineage>
</organism>
<comment type="subcellular location">
    <subcellularLocation>
        <location evidence="10">Cytoplasm</location>
    </subcellularLocation>
</comment>
<dbReference type="GO" id="GO:0005524">
    <property type="term" value="F:ATP binding"/>
    <property type="evidence" value="ECO:0007669"/>
    <property type="project" value="UniProtKB-KW"/>
</dbReference>
<name>A0A0C1V7T4_9ENTR</name>
<proteinExistence type="inferred from homology"/>
<comment type="similarity">
    <text evidence="10">Belongs to the MnmA/TRMU family.</text>
</comment>
<evidence type="ECO:0000256" key="5">
    <source>
        <dbReference type="ARBA" id="ARBA00022741"/>
    </source>
</evidence>
<keyword evidence="5 10" id="KW-0547">Nucleotide-binding</keyword>
<feature type="region of interest" description="Interaction with target base in tRNA" evidence="10">
    <location>
        <begin position="99"/>
        <end position="101"/>
    </location>
</feature>
<sequence length="362" mass="41664">MKNKKNYTARVVVAMSGGVDSSVAALLLKKKKYEVLGLFMKNWEEDDKNGCPFLKDLNDVQSVCNFLRINLYTANFSIEYWNRVFKIFLKKYQIGKTPNPDVLCNKEIKFKEFLNFSLEHLNADYIATGHYARVKKKNNEYLLLRGKDRKKDQSYFLHSLDQSQLQKVIFPVGELKKCEVRKIAEKARLIVSGKKDSTGICFIGKKNFKNFIRKYIDCQDGNILSDYEEVIGQHSGSILYTLGQRNGIGIGGVKQKDGKPWYVIEKDIEKNTITVSQNKFHPSLVSNGLIMNKVHWISKPKYRCAIQTRYQQRETSCSIKTIYFNKIVVKFDHPILSVTPGQYGVLYDNEICLGGGEIDIKF</sequence>
<feature type="disulfide bond" description="Alternate" evidence="10">
    <location>
        <begin position="104"/>
        <end position="201"/>
    </location>
</feature>
<dbReference type="HOGENOM" id="CLU_035188_1_0_6"/>
<keyword evidence="2 10" id="KW-0820">tRNA-binding</keyword>
<feature type="active site" description="Nucleophile" evidence="10">
    <location>
        <position position="104"/>
    </location>
</feature>
<dbReference type="Pfam" id="PF03054">
    <property type="entry name" value="tRNA_Me_trans"/>
    <property type="match status" value="1"/>
</dbReference>
<feature type="region of interest" description="Interaction with tRNA" evidence="10">
    <location>
        <begin position="151"/>
        <end position="153"/>
    </location>
</feature>
<evidence type="ECO:0000256" key="8">
    <source>
        <dbReference type="ARBA" id="ARBA00023157"/>
    </source>
</evidence>
<feature type="binding site" evidence="10">
    <location>
        <position position="129"/>
    </location>
    <ligand>
        <name>ATP</name>
        <dbReference type="ChEBI" id="CHEBI:30616"/>
    </ligand>
</feature>
<dbReference type="InterPro" id="IPR014729">
    <property type="entry name" value="Rossmann-like_a/b/a_fold"/>
</dbReference>
<dbReference type="HAMAP" id="MF_00144">
    <property type="entry name" value="tRNA_thiouridyl_MnmA"/>
    <property type="match status" value="1"/>
</dbReference>
<dbReference type="GO" id="GO:0005737">
    <property type="term" value="C:cytoplasm"/>
    <property type="evidence" value="ECO:0007669"/>
    <property type="project" value="UniProtKB-SubCell"/>
</dbReference>
<feature type="domain" description="tRNA-specific 2-thiouridylase MnmA-like C-terminal" evidence="11">
    <location>
        <begin position="287"/>
        <end position="358"/>
    </location>
</feature>
<dbReference type="GO" id="GO:0002143">
    <property type="term" value="P:tRNA wobble position uridine thiolation"/>
    <property type="evidence" value="ECO:0007669"/>
    <property type="project" value="TreeGrafter"/>
</dbReference>
<feature type="site" description="Interaction with tRNA" evidence="10">
    <location>
        <position position="342"/>
    </location>
</feature>
<keyword evidence="3 10" id="KW-0808">Transferase</keyword>
<evidence type="ECO:0000256" key="3">
    <source>
        <dbReference type="ARBA" id="ARBA00022679"/>
    </source>
</evidence>
<dbReference type="InterPro" id="IPR023382">
    <property type="entry name" value="MnmA-like_central_sf"/>
</dbReference>
<dbReference type="InterPro" id="IPR046884">
    <property type="entry name" value="MnmA-like_central"/>
</dbReference>
<dbReference type="Pfam" id="PF20259">
    <property type="entry name" value="tRNA_Me_trans_M"/>
    <property type="match status" value="1"/>
</dbReference>
<feature type="site" description="Interaction with tRNA" evidence="10">
    <location>
        <position position="130"/>
    </location>
</feature>
<dbReference type="GO" id="GO:0103016">
    <property type="term" value="F:tRNA-uridine 2-sulfurtransferase activity"/>
    <property type="evidence" value="ECO:0007669"/>
    <property type="project" value="UniProtKB-EC"/>
</dbReference>
<dbReference type="Gene3D" id="2.30.30.280">
    <property type="entry name" value="Adenine nucleotide alpha hydrolases-like domains"/>
    <property type="match status" value="1"/>
</dbReference>
<dbReference type="PATRIC" id="fig|1401651.3.peg.329"/>
<keyword evidence="4 10" id="KW-0819">tRNA processing</keyword>
<feature type="binding site" evidence="10">
    <location>
        <position position="40"/>
    </location>
    <ligand>
        <name>ATP</name>
        <dbReference type="ChEBI" id="CHEBI:30616"/>
    </ligand>
</feature>
<evidence type="ECO:0000256" key="1">
    <source>
        <dbReference type="ARBA" id="ARBA00022490"/>
    </source>
</evidence>
<comment type="subunit">
    <text evidence="10">Interacts with TusE.</text>
</comment>
<dbReference type="InterPro" id="IPR046885">
    <property type="entry name" value="MnmA-like_C"/>
</dbReference>
<evidence type="ECO:0000259" key="11">
    <source>
        <dbReference type="Pfam" id="PF20258"/>
    </source>
</evidence>
<dbReference type="InterPro" id="IPR004506">
    <property type="entry name" value="MnmA-like"/>
</dbReference>
<gene>
    <name evidence="10" type="primary">mnmA</name>
    <name evidence="13" type="ORF">P689_12262</name>
</gene>